<dbReference type="Proteomes" id="UP000070352">
    <property type="component" value="Unassembled WGS sequence"/>
</dbReference>
<dbReference type="RefSeq" id="WP_068724021.1">
    <property type="nucleotide sequence ID" value="NZ_LSKU01000001.1"/>
</dbReference>
<dbReference type="EMBL" id="LSKU01000001">
    <property type="protein sequence ID" value="KXG43472.1"/>
    <property type="molecule type" value="Genomic_DNA"/>
</dbReference>
<evidence type="ECO:0000313" key="1">
    <source>
        <dbReference type="EMBL" id="KXG43472.1"/>
    </source>
</evidence>
<sequence>MTFMHYEEIQKKESNMGLLNKKAHFITIDNNGLIQQFKHLNIHGINTMLITDKNGIERFRRLNFKNIYLIPVFQQKILTFFKQKQKNTTNWSNNDIFQQKGKKVIEEIPKLNTKREQRIISEIAIRAVYALNLDYALVKVGVTVGEKPWILYVNPTIEGNEKIEELFNVAIQEFLTKWNQLLSASSYKVTLGADPEFVLRGPSGQLILASQYLPKKGLVGCDDIWTNHDRSQLPLGEFRPIPSEDPKKLLINLYRTMLLGSKKIRNTHVEWLAGALPIKGYPIGGHVHFSHIWLNSFLLRALDNYLTLPIFLLEDPNGKGRRPKYGFLGDYREQFHGGFEYRTLPSWIVSPTITKGVFALAKIIAENYIYLYQNPLQEIEIQRAYYEGDKDAIRPVVEGLWEELKQLKDYQTYQSYLNPLKNLIDRDYSWDENKDIRKLWKLPPYHK</sequence>
<reference evidence="1 2" key="1">
    <citation type="submission" date="2016-02" db="EMBL/GenBank/DDBJ databases">
        <title>Draft Genome for Tepidibacillus decaturensis nov. sp. Strain Z9, an Anaerobic, Moderately Thermophilic and Heterotrophic Bacterium from Deep Subsurface of the Illinois Basin, USA.</title>
        <authorList>
            <person name="Dong Y."/>
            <person name="Chang J.Y."/>
            <person name="Sanford R."/>
            <person name="Fouke B.W."/>
        </authorList>
    </citation>
    <scope>NUCLEOTIDE SEQUENCE [LARGE SCALE GENOMIC DNA]</scope>
    <source>
        <strain evidence="1 2">Z9</strain>
    </source>
</reference>
<evidence type="ECO:0008006" key="3">
    <source>
        <dbReference type="Google" id="ProtNLM"/>
    </source>
</evidence>
<protein>
    <recommendedName>
        <fullName evidence="3">PhiEco32-like amidoligase-type 2 protein</fullName>
    </recommendedName>
</protein>
<evidence type="ECO:0000313" key="2">
    <source>
        <dbReference type="Proteomes" id="UP000070352"/>
    </source>
</evidence>
<dbReference type="AlphaFoldDB" id="A0A135L3A9"/>
<accession>A0A135L3A9</accession>
<name>A0A135L3A9_9BACI</name>
<dbReference type="OrthoDB" id="2078085at2"/>
<organism evidence="1 2">
    <name type="scientific">Tepidibacillus decaturensis</name>
    <dbReference type="NCBI Taxonomy" id="1413211"/>
    <lineage>
        <taxon>Bacteria</taxon>
        <taxon>Bacillati</taxon>
        <taxon>Bacillota</taxon>
        <taxon>Bacilli</taxon>
        <taxon>Bacillales</taxon>
        <taxon>Bacillaceae</taxon>
        <taxon>Tepidibacillus</taxon>
    </lineage>
</organism>
<comment type="caution">
    <text evidence="1">The sequence shown here is derived from an EMBL/GenBank/DDBJ whole genome shotgun (WGS) entry which is preliminary data.</text>
</comment>
<dbReference type="Pfam" id="PF14395">
    <property type="entry name" value="COOH-NH2_lig"/>
    <property type="match status" value="1"/>
</dbReference>
<gene>
    <name evidence="1" type="ORF">U473_05180</name>
</gene>
<dbReference type="InterPro" id="IPR025681">
    <property type="entry name" value="COOH-NH2_lig"/>
</dbReference>
<dbReference type="STRING" id="1413211.U473_05180"/>
<keyword evidence="2" id="KW-1185">Reference proteome</keyword>
<proteinExistence type="predicted"/>